<name>A0A368K4I6_9HYPH</name>
<reference evidence="1 2" key="1">
    <citation type="submission" date="2018-07" db="EMBL/GenBank/DDBJ databases">
        <title>The draft genome of Phyllobacterium salinisoli.</title>
        <authorList>
            <person name="Liu L."/>
            <person name="Li L."/>
            <person name="Zhang X."/>
            <person name="Liang L."/>
        </authorList>
    </citation>
    <scope>NUCLEOTIDE SEQUENCE [LARGE SCALE GENOMIC DNA]</scope>
    <source>
        <strain evidence="1 2">LLAN61</strain>
    </source>
</reference>
<keyword evidence="2" id="KW-1185">Reference proteome</keyword>
<dbReference type="EMBL" id="QOZG01000003">
    <property type="protein sequence ID" value="RCS24289.1"/>
    <property type="molecule type" value="Genomic_DNA"/>
</dbReference>
<organism evidence="1 2">
    <name type="scientific">Phyllobacterium salinisoli</name>
    <dbReference type="NCBI Taxonomy" id="1899321"/>
    <lineage>
        <taxon>Bacteria</taxon>
        <taxon>Pseudomonadati</taxon>
        <taxon>Pseudomonadota</taxon>
        <taxon>Alphaproteobacteria</taxon>
        <taxon>Hyphomicrobiales</taxon>
        <taxon>Phyllobacteriaceae</taxon>
        <taxon>Phyllobacterium</taxon>
    </lineage>
</organism>
<dbReference type="AlphaFoldDB" id="A0A368K4I6"/>
<evidence type="ECO:0000313" key="1">
    <source>
        <dbReference type="EMBL" id="RCS24289.1"/>
    </source>
</evidence>
<gene>
    <name evidence="1" type="ORF">DUT91_08320</name>
</gene>
<comment type="caution">
    <text evidence="1">The sequence shown here is derived from an EMBL/GenBank/DDBJ whole genome shotgun (WGS) entry which is preliminary data.</text>
</comment>
<sequence length="87" mass="9938">MQPRGNHVRDAVSALARAEREASEEIREAFCYKCLPDNVLGGLTGYKMPDPTLDDFSASEEFIQPIPPKRKSFSLFRRRIHKFPTSL</sequence>
<protein>
    <submittedName>
        <fullName evidence="1">Uncharacterized protein</fullName>
    </submittedName>
</protein>
<evidence type="ECO:0000313" key="2">
    <source>
        <dbReference type="Proteomes" id="UP000253420"/>
    </source>
</evidence>
<dbReference type="Proteomes" id="UP000253420">
    <property type="component" value="Unassembled WGS sequence"/>
</dbReference>
<proteinExistence type="predicted"/>
<accession>A0A368K4I6</accession>